<organism evidence="2">
    <name type="scientific">Arion vulgaris</name>
    <dbReference type="NCBI Taxonomy" id="1028688"/>
    <lineage>
        <taxon>Eukaryota</taxon>
        <taxon>Metazoa</taxon>
        <taxon>Spiralia</taxon>
        <taxon>Lophotrochozoa</taxon>
        <taxon>Mollusca</taxon>
        <taxon>Gastropoda</taxon>
        <taxon>Heterobranchia</taxon>
        <taxon>Euthyneura</taxon>
        <taxon>Panpulmonata</taxon>
        <taxon>Eupulmonata</taxon>
        <taxon>Stylommatophora</taxon>
        <taxon>Helicina</taxon>
        <taxon>Arionoidea</taxon>
        <taxon>Arionidae</taxon>
        <taxon>Arion</taxon>
    </lineage>
</organism>
<dbReference type="AlphaFoldDB" id="A0A0B7BDG8"/>
<sequence length="102" mass="12610">MGWKFKKTIWKVKLQWQQPYVIVRTLYWLDQQPVYWNKIFQLLHISNADIKVNKFWKPQMWCYIQKNVQTAQRVNVDVLRKVKEKVVICCACNVELFYKEER</sequence>
<dbReference type="EMBL" id="HACG01044489">
    <property type="protein sequence ID" value="CEK91354.1"/>
    <property type="molecule type" value="Transcribed_RNA"/>
</dbReference>
<evidence type="ECO:0000313" key="1">
    <source>
        <dbReference type="EMBL" id="CEK91350.1"/>
    </source>
</evidence>
<name>A0A0B7BDG8_9EUPU</name>
<gene>
    <name evidence="2" type="primary">ORF182501</name>
    <name evidence="1" type="synonym">ORF182482</name>
</gene>
<evidence type="ECO:0000313" key="2">
    <source>
        <dbReference type="EMBL" id="CEK91354.1"/>
    </source>
</evidence>
<dbReference type="EMBL" id="HACG01044485">
    <property type="protein sequence ID" value="CEK91350.1"/>
    <property type="molecule type" value="Transcribed_RNA"/>
</dbReference>
<reference evidence="2" key="1">
    <citation type="submission" date="2014-12" db="EMBL/GenBank/DDBJ databases">
        <title>Insight into the proteome of Arion vulgaris.</title>
        <authorList>
            <person name="Aradska J."/>
            <person name="Bulat T."/>
            <person name="Smidak R."/>
            <person name="Sarate P."/>
            <person name="Gangsoo J."/>
            <person name="Sialana F."/>
            <person name="Bilban M."/>
            <person name="Lubec G."/>
        </authorList>
    </citation>
    <scope>NUCLEOTIDE SEQUENCE</scope>
    <source>
        <tissue evidence="2">Skin</tissue>
    </source>
</reference>
<accession>A0A0B7BDG8</accession>
<proteinExistence type="predicted"/>
<protein>
    <submittedName>
        <fullName evidence="2">Uncharacterized protein</fullName>
    </submittedName>
</protein>